<dbReference type="EnsemblMetazoa" id="AATE003645-RA">
    <property type="protein sequence ID" value="AATE003645-PA.1"/>
    <property type="gene ID" value="AATE003645"/>
</dbReference>
<dbReference type="SMART" id="SM00333">
    <property type="entry name" value="TUDOR"/>
    <property type="match status" value="5"/>
</dbReference>
<accession>A0A182IQN3</accession>
<organism evidence="3">
    <name type="scientific">Anopheles atroparvus</name>
    <name type="common">European mosquito</name>
    <dbReference type="NCBI Taxonomy" id="41427"/>
    <lineage>
        <taxon>Eukaryota</taxon>
        <taxon>Metazoa</taxon>
        <taxon>Ecdysozoa</taxon>
        <taxon>Arthropoda</taxon>
        <taxon>Hexapoda</taxon>
        <taxon>Insecta</taxon>
        <taxon>Pterygota</taxon>
        <taxon>Neoptera</taxon>
        <taxon>Endopterygota</taxon>
        <taxon>Diptera</taxon>
        <taxon>Nematocera</taxon>
        <taxon>Culicoidea</taxon>
        <taxon>Culicidae</taxon>
        <taxon>Anophelinae</taxon>
        <taxon>Anopheles</taxon>
    </lineage>
</organism>
<protein>
    <submittedName>
        <fullName evidence="3">Uncharacterized protein</fullName>
    </submittedName>
</protein>
<keyword evidence="1" id="KW-0175">Coiled coil</keyword>
<feature type="region of interest" description="Disordered" evidence="2">
    <location>
        <begin position="1708"/>
        <end position="1727"/>
    </location>
</feature>
<feature type="compositionally biased region" description="Basic and acidic residues" evidence="2">
    <location>
        <begin position="363"/>
        <end position="377"/>
    </location>
</feature>
<dbReference type="InterPro" id="IPR017907">
    <property type="entry name" value="Znf_RING_CS"/>
</dbReference>
<feature type="compositionally biased region" description="Acidic residues" evidence="2">
    <location>
        <begin position="1073"/>
        <end position="1100"/>
    </location>
</feature>
<proteinExistence type="predicted"/>
<dbReference type="PROSITE" id="PS00518">
    <property type="entry name" value="ZF_RING_1"/>
    <property type="match status" value="1"/>
</dbReference>
<feature type="compositionally biased region" description="Basic and acidic residues" evidence="2">
    <location>
        <begin position="516"/>
        <end position="525"/>
    </location>
</feature>
<dbReference type="Pfam" id="PF00567">
    <property type="entry name" value="TUDOR"/>
    <property type="match status" value="5"/>
</dbReference>
<dbReference type="CDD" id="cd16449">
    <property type="entry name" value="RING-HC"/>
    <property type="match status" value="1"/>
</dbReference>
<dbReference type="GO" id="GO:0005737">
    <property type="term" value="C:cytoplasm"/>
    <property type="evidence" value="ECO:0007669"/>
    <property type="project" value="UniProtKB-ARBA"/>
</dbReference>
<dbReference type="SUPFAM" id="SSF63748">
    <property type="entry name" value="Tudor/PWWP/MBT"/>
    <property type="match status" value="5"/>
</dbReference>
<feature type="region of interest" description="Disordered" evidence="2">
    <location>
        <begin position="1312"/>
        <end position="1335"/>
    </location>
</feature>
<feature type="coiled-coil region" evidence="1">
    <location>
        <begin position="172"/>
        <end position="199"/>
    </location>
</feature>
<dbReference type="PROSITE" id="PS50089">
    <property type="entry name" value="ZF_RING_2"/>
    <property type="match status" value="1"/>
</dbReference>
<dbReference type="Gene3D" id="3.30.40.10">
    <property type="entry name" value="Zinc/RING finger domain, C3HC4 (zinc finger)"/>
    <property type="match status" value="1"/>
</dbReference>
<dbReference type="InterPro" id="IPR035437">
    <property type="entry name" value="SNase_OB-fold_sf"/>
</dbReference>
<evidence type="ECO:0000313" key="3">
    <source>
        <dbReference type="EnsemblMetazoa" id="AATE003645-PA.1"/>
    </source>
</evidence>
<dbReference type="Gene3D" id="2.40.50.90">
    <property type="match status" value="2"/>
</dbReference>
<dbReference type="InterPro" id="IPR013083">
    <property type="entry name" value="Znf_RING/FYVE/PHD"/>
</dbReference>
<name>A0A182IQN3_ANOAO</name>
<feature type="compositionally biased region" description="Basic and acidic residues" evidence="2">
    <location>
        <begin position="384"/>
        <end position="434"/>
    </location>
</feature>
<evidence type="ECO:0000256" key="1">
    <source>
        <dbReference type="SAM" id="Coils"/>
    </source>
</evidence>
<dbReference type="STRING" id="41427.A0A182IQN3"/>
<feature type="region of interest" description="Disordered" evidence="2">
    <location>
        <begin position="1509"/>
        <end position="1530"/>
    </location>
</feature>
<dbReference type="CDD" id="cd21182">
    <property type="entry name" value="Tudor_SMN_SPF30-like"/>
    <property type="match status" value="1"/>
</dbReference>
<dbReference type="PROSITE" id="PS50304">
    <property type="entry name" value="TUDOR"/>
    <property type="match status" value="3"/>
</dbReference>
<feature type="region of interest" description="Disordered" evidence="2">
    <location>
        <begin position="1073"/>
        <end position="1108"/>
    </location>
</feature>
<feature type="compositionally biased region" description="Basic and acidic residues" evidence="2">
    <location>
        <begin position="473"/>
        <end position="499"/>
    </location>
</feature>
<dbReference type="VEuPathDB" id="VectorBase:AATE003645"/>
<evidence type="ECO:0000256" key="2">
    <source>
        <dbReference type="SAM" id="MobiDB-lite"/>
    </source>
</evidence>
<feature type="region of interest" description="Disordered" evidence="2">
    <location>
        <begin position="1742"/>
        <end position="1766"/>
    </location>
</feature>
<feature type="compositionally biased region" description="Polar residues" evidence="2">
    <location>
        <begin position="500"/>
        <end position="515"/>
    </location>
</feature>
<feature type="region of interest" description="Disordered" evidence="2">
    <location>
        <begin position="345"/>
        <end position="525"/>
    </location>
</feature>
<dbReference type="InterPro" id="IPR002999">
    <property type="entry name" value="Tudor"/>
</dbReference>
<sequence length="2275" mass="258122">MLSLLLLDAERICTAGHIVVWGTAIMAGISIGHLMHTDRPLTWRSQPSCPRCTLPFTSNTPDELVHRVAYLLDCQHLLCGQCVQENAQERCITCNICKHRMDIPEDCENPTQALHPSLFMLGVMQQLGYEMANVTAYWQGDEEGSVPESDYPKCSTTAKLSHSDVDKPKKLLSLLEKAYNTYEKSKKQLEKQAKIQQENVGSVVEKINAHFVACHNALQIEEHRVLQEARNAYIKRYQSNKKDQRQLKKTKECLQGYIKQAKLFSNESEKQTKSDSDASWKQFRRDVKTFLESQPIKLEGDGKKMLRPPIHYQPRETFLKDIQACHSLQIDAVRDAESLVPITHTEAKKVHESANASQSSSSKHREEHRKPRERSKESSSSSLRHKEERRARERSKEHSPSKRKEERKTGDKAKEPSKSHRSRETEKKDHKRSQEPIGEGSPGVECSWWGGKSEPGSSESQESKPAPTAWQKALDRMKARAKGREKTPELAARSDHDRASTSICDRLNLTQSSSRPDSEARDGEAKWRTVNVTHIVSPREFYVQDELFDGDGASSMSELCNTDAQAYEPVLITGSAPITITPGTMYLVRAEGFGELAWNNRWYRAEVHAVDYPKRGQYRVQYVDYGMYDTVEREQIRPLSAEVASIARIATRCALYRLQPGQGAQQWTDECHQVMKDFIDGRPMWMYEMSTFSDGALLVDLFLPPVPVPGKTRGKEQPGRRWEGRYAPMSLRAALIYLMVAEDANEFPQDGDALKGLLRKRTWQQQRWLKDASGWTLRHADIPHAPVLQEHDHFDCTITHAKSIEQFHIMPNEWKTTMLEPLQRQLDTVCQTASRVYCPYVGLVCAFVSHDKDGVESWLRGRVIRVLRARCLLLALDTGELFETPWTDMRLLAPDDPALYRHPLAVRCSLGHIRPRRADPGAHWSKAAVTEFLQIACSRALRFTVSMGQLEQLQHGNSYSVLLYLVNKSDRDTCVNGLLVRNGHAECIGLEENVQDRIRELAPGEFAVQEQEPSEPKPTTAADVAVVRVADPRMSVQMLRVVSPGEFYVLLCEQQCAFEQMHKLLQDHMDDRIDEEEEEEEEEEDEDEGDGTTEGEEAGDGSEKKKERKRKAPGDVCVVFARVNEGDPCEWHRARIETVLDDGVHYEAFLIDQAVTTKVHRTNVARLTARMAQIQPVAFRCRLACLSPVGGSTVWHQSSLDAFRNLIASYAQHAISLDAKPKPNEPDQALPVVLWGVRIEDWEALAPRRTVYYNLNQALAKLGLAHLSGRFRTFATSGSEAVEEHQLLEDAIRAQLRAEMEQFFRTVAAVNDREQTGTEGGEGGGKDGEDGGGAVRDGIKTAETVLNEQEHEWMDSQCRKALGQVGSAEGGKPVHTWLPVAPLEKTIFVGVPTYVGSDGSVFLHDVVHEPLLERIRSVIQKHVASNPDGRGTRFAVGKACLARFHLDGQFYRATVKQELGDDRYLVTFVDYGNVEECTSTDLLPAAVCGAVPVQALQVRLSGVTPKEGKECRYKREKKHRQQPHTGPRKWPEAALDACHALIVQKRCSIRVDPNDEGPRSGSSYGTPSVPYCTLQLLEMTDGARVDVTDVLLELGLFERGRNRRVSVSSQSSLIPPVTNEPQADVLRRELLDDMLQRSTVSMRLTPTITPADRDLKQWIENIEMQFEAQHAANSTKHEDPNEWNFDDTPDPLNHAQLIDALEPIEPDWQEPIEPDWHEPAPGTSGGSERRFRMVTVEIADMSPMPSPATLNSEEFETSSRLSEDGGSIADFEDSGWLVEVEHLEEGRIASPLFRSFPVLPQPERLTRGFFAEFTNYASEQTLYVYPHLEGHTRRMITVAERVQRRALSNNELHRWQASLAEPGAPCLAPYKEDGLYYRAIVESRDEQRREVSVLYVDYLNRETVPLATLRKCPIELQRTTLRNLPVRLAGVRANPRLREEDVVRRLSDLLEKPFFVKLVEQQNSLAQRGNASVLPVELYTDADCRTLVYQQMIDEKYFVPVRASEEMSHNMGLAPVRNRKIVTAWIKPILYPPASGRPPRALEDEKFFFRFKIAKVVVLEDPGEEGRFPMQHLLCRCRMLFYGYGRLQKLCNELGVRVPDICKFGTSVYKEARAYMMDKLSGIHAAHLFPVTDFDFKTIGEKLRVVYSAETPDQIAKRFTDIENILTNMVGQTDFVLKFYNESGSVGRALDKFLIKFIRTGYRDINMDNVKKIVDALIKWLKKPPADYEIEETIRAIEATDFREWINYYTEGLNGKYDEHYNEVSSERNVVSRGQ</sequence>
<dbReference type="CDD" id="cd20379">
    <property type="entry name" value="Tudor_dTUD-like"/>
    <property type="match status" value="1"/>
</dbReference>
<dbReference type="PANTHER" id="PTHR16442">
    <property type="entry name" value="RING FINGER PROTEIN 17"/>
    <property type="match status" value="1"/>
</dbReference>
<reference evidence="3" key="1">
    <citation type="submission" date="2022-08" db="UniProtKB">
        <authorList>
            <consortium name="EnsemblMetazoa"/>
        </authorList>
    </citation>
    <scope>IDENTIFICATION</scope>
    <source>
        <strain evidence="3">EBRO</strain>
    </source>
</reference>
<dbReference type="PANTHER" id="PTHR16442:SF1">
    <property type="entry name" value="RING FINGER PROTEIN 17"/>
    <property type="match status" value="1"/>
</dbReference>
<dbReference type="Gene3D" id="2.30.30.140">
    <property type="match status" value="5"/>
</dbReference>
<dbReference type="InterPro" id="IPR001841">
    <property type="entry name" value="Znf_RING"/>
</dbReference>